<dbReference type="Pfam" id="PF00155">
    <property type="entry name" value="Aminotran_1_2"/>
    <property type="match status" value="1"/>
</dbReference>
<dbReference type="EC" id="4.1.1.81" evidence="4"/>
<reference evidence="11 12" key="1">
    <citation type="submission" date="2017-09" db="EMBL/GenBank/DDBJ databases">
        <title>Biodiversity and function of Thalassospira species in the particle-attached aromatic-hydrocarbon-degrading consortia from the surface seawater of the China South Sea.</title>
        <authorList>
            <person name="Dong C."/>
            <person name="Lai Q."/>
            <person name="Shao Z."/>
        </authorList>
    </citation>
    <scope>NUCLEOTIDE SEQUENCE [LARGE SCALE GENOMIC DNA]</scope>
    <source>
        <strain evidence="11 12">139Z-12</strain>
    </source>
</reference>
<dbReference type="CDD" id="cd00609">
    <property type="entry name" value="AAT_like"/>
    <property type="match status" value="1"/>
</dbReference>
<evidence type="ECO:0000313" key="12">
    <source>
        <dbReference type="Proteomes" id="UP000233332"/>
    </source>
</evidence>
<sequence>MTDKTMHKTQTTLIDTTPINHGGSIDRAAQKYGIAVENWLDLSTGINPLGYPVPQIAPHHWQRLPLGNELAALKNAASQYYQLPSPDHLVCTAGTQSLIQTIPFWLRDHSHISSVHILGPTYAEHGRCWQRAGHACKHHNILAMERLDMARSLFETGTSGTVVILVNPNNPDGALIPASDIADLSNLADQSNNWLIVDEAFIDCEPDQSVCPNINKMPKTLVLRSFGKFFGLAGIRIGCVVLSPALARDLEERIGPWAIPGPSMEVATLAFADHDWQQATRDRLSKDRDRLEALVTDHSPLKCVGATPLFLLFDGQKAHNIANHLARKGILVRLFDHDETKVRFGLPGTKAEWDRLEVAFQALAI</sequence>
<comment type="caution">
    <text evidence="11">The sequence shown here is derived from an EMBL/GenBank/DDBJ whole genome shotgun (WGS) entry which is preliminary data.</text>
</comment>
<dbReference type="InterPro" id="IPR004839">
    <property type="entry name" value="Aminotransferase_I/II_large"/>
</dbReference>
<dbReference type="GO" id="GO:0009236">
    <property type="term" value="P:cobalamin biosynthetic process"/>
    <property type="evidence" value="ECO:0007669"/>
    <property type="project" value="UniProtKB-UniPathway"/>
</dbReference>
<evidence type="ECO:0000313" key="11">
    <source>
        <dbReference type="EMBL" id="PKR57133.1"/>
    </source>
</evidence>
<evidence type="ECO:0000256" key="3">
    <source>
        <dbReference type="ARBA" id="ARBA00004953"/>
    </source>
</evidence>
<keyword evidence="5" id="KW-0169">Cobalamin biosynthesis</keyword>
<comment type="pathway">
    <text evidence="3">Cofactor biosynthesis; adenosylcobalamin biosynthesis.</text>
</comment>
<dbReference type="SUPFAM" id="SSF53383">
    <property type="entry name" value="PLP-dependent transferases"/>
    <property type="match status" value="1"/>
</dbReference>
<evidence type="ECO:0000256" key="7">
    <source>
        <dbReference type="ARBA" id="ARBA00023239"/>
    </source>
</evidence>
<dbReference type="InterPro" id="IPR015421">
    <property type="entry name" value="PyrdxlP-dep_Trfase_major"/>
</dbReference>
<dbReference type="InterPro" id="IPR004838">
    <property type="entry name" value="NHTrfase_class1_PyrdxlP-BS"/>
</dbReference>
<evidence type="ECO:0000259" key="10">
    <source>
        <dbReference type="Pfam" id="PF00155"/>
    </source>
</evidence>
<evidence type="ECO:0000256" key="5">
    <source>
        <dbReference type="ARBA" id="ARBA00022573"/>
    </source>
</evidence>
<evidence type="ECO:0000256" key="1">
    <source>
        <dbReference type="ARBA" id="ARBA00001933"/>
    </source>
</evidence>
<evidence type="ECO:0000256" key="8">
    <source>
        <dbReference type="ARBA" id="ARBA00029996"/>
    </source>
</evidence>
<protein>
    <recommendedName>
        <fullName evidence="4">threonine-phosphate decarboxylase</fullName>
        <ecNumber evidence="4">4.1.1.81</ecNumber>
    </recommendedName>
    <alternativeName>
        <fullName evidence="8">L-threonine-O-3-phosphate decarboxylase</fullName>
    </alternativeName>
</protein>
<keyword evidence="12" id="KW-1185">Reference proteome</keyword>
<dbReference type="Gene3D" id="3.90.1150.10">
    <property type="entry name" value="Aspartate Aminotransferase, domain 1"/>
    <property type="match status" value="1"/>
</dbReference>
<keyword evidence="7" id="KW-0456">Lyase</keyword>
<dbReference type="InterPro" id="IPR015424">
    <property type="entry name" value="PyrdxlP-dep_Trfase"/>
</dbReference>
<dbReference type="AlphaFoldDB" id="A0A2N3L2U0"/>
<proteinExistence type="predicted"/>
<accession>A0A2N3L2U0</accession>
<dbReference type="Gene3D" id="3.40.640.10">
    <property type="entry name" value="Type I PLP-dependent aspartate aminotransferase-like (Major domain)"/>
    <property type="match status" value="1"/>
</dbReference>
<keyword evidence="6" id="KW-0663">Pyridoxal phosphate</keyword>
<evidence type="ECO:0000256" key="4">
    <source>
        <dbReference type="ARBA" id="ARBA00012285"/>
    </source>
</evidence>
<dbReference type="InterPro" id="IPR005860">
    <property type="entry name" value="CobD"/>
</dbReference>
<dbReference type="InterPro" id="IPR015422">
    <property type="entry name" value="PyrdxlP-dep_Trfase_small"/>
</dbReference>
<dbReference type="PANTHER" id="PTHR42885:SF1">
    <property type="entry name" value="THREONINE-PHOSPHATE DECARBOXYLASE"/>
    <property type="match status" value="1"/>
</dbReference>
<feature type="domain" description="Aminotransferase class I/classII large" evidence="10">
    <location>
        <begin position="70"/>
        <end position="346"/>
    </location>
</feature>
<name>A0A2N3L2U0_9PROT</name>
<dbReference type="UniPathway" id="UPA00148"/>
<comment type="function">
    <text evidence="2">Decarboxylates L-threonine-O-3-phosphate to yield (R)-1-amino-2-propanol O-2-phosphate, the precursor for the linkage between the nucleotide loop and the corrin ring in cobalamin.</text>
</comment>
<dbReference type="NCBIfam" id="TIGR01140">
    <property type="entry name" value="L_thr_O3P_dcar"/>
    <property type="match status" value="1"/>
</dbReference>
<comment type="cofactor">
    <cofactor evidence="1">
        <name>pyridoxal 5'-phosphate</name>
        <dbReference type="ChEBI" id="CHEBI:597326"/>
    </cofactor>
</comment>
<dbReference type="PANTHER" id="PTHR42885">
    <property type="entry name" value="HISTIDINOL-PHOSPHATE AMINOTRANSFERASE-RELATED"/>
    <property type="match status" value="1"/>
</dbReference>
<comment type="catalytic activity">
    <reaction evidence="9">
        <text>O-phospho-L-threonine + H(+) = (R)-1-aminopropan-2-yl phosphate + CO2</text>
        <dbReference type="Rhea" id="RHEA:11492"/>
        <dbReference type="ChEBI" id="CHEBI:15378"/>
        <dbReference type="ChEBI" id="CHEBI:16526"/>
        <dbReference type="ChEBI" id="CHEBI:58563"/>
        <dbReference type="ChEBI" id="CHEBI:58675"/>
        <dbReference type="EC" id="4.1.1.81"/>
    </reaction>
</comment>
<dbReference type="GO" id="GO:0030170">
    <property type="term" value="F:pyridoxal phosphate binding"/>
    <property type="evidence" value="ECO:0007669"/>
    <property type="project" value="InterPro"/>
</dbReference>
<evidence type="ECO:0000256" key="9">
    <source>
        <dbReference type="ARBA" id="ARBA00048531"/>
    </source>
</evidence>
<dbReference type="EMBL" id="NXGX01000007">
    <property type="protein sequence ID" value="PKR57133.1"/>
    <property type="molecule type" value="Genomic_DNA"/>
</dbReference>
<dbReference type="GO" id="GO:0048472">
    <property type="term" value="F:threonine-phosphate decarboxylase activity"/>
    <property type="evidence" value="ECO:0007669"/>
    <property type="project" value="UniProtKB-EC"/>
</dbReference>
<dbReference type="Proteomes" id="UP000233332">
    <property type="component" value="Unassembled WGS sequence"/>
</dbReference>
<evidence type="ECO:0000256" key="2">
    <source>
        <dbReference type="ARBA" id="ARBA00003444"/>
    </source>
</evidence>
<organism evidence="11 12">
    <name type="scientific">Thalassospira lohafexi</name>
    <dbReference type="NCBI Taxonomy" id="744227"/>
    <lineage>
        <taxon>Bacteria</taxon>
        <taxon>Pseudomonadati</taxon>
        <taxon>Pseudomonadota</taxon>
        <taxon>Alphaproteobacteria</taxon>
        <taxon>Rhodospirillales</taxon>
        <taxon>Thalassospiraceae</taxon>
        <taxon>Thalassospira</taxon>
    </lineage>
</organism>
<dbReference type="PROSITE" id="PS00105">
    <property type="entry name" value="AA_TRANSFER_CLASS_1"/>
    <property type="match status" value="1"/>
</dbReference>
<gene>
    <name evidence="11" type="ORF">COO92_17340</name>
</gene>
<dbReference type="RefSeq" id="WP_101304196.1">
    <property type="nucleotide sequence ID" value="NZ_NXGX01000007.1"/>
</dbReference>
<evidence type="ECO:0000256" key="6">
    <source>
        <dbReference type="ARBA" id="ARBA00022898"/>
    </source>
</evidence>